<keyword evidence="3" id="KW-1185">Reference proteome</keyword>
<dbReference type="Pfam" id="PF12867">
    <property type="entry name" value="DinB_2"/>
    <property type="match status" value="1"/>
</dbReference>
<name>A0A5J5KUT5_9MICC</name>
<organism evidence="2 3">
    <name type="scientific">Kocuria coralli</name>
    <dbReference type="NCBI Taxonomy" id="1461025"/>
    <lineage>
        <taxon>Bacteria</taxon>
        <taxon>Bacillati</taxon>
        <taxon>Actinomycetota</taxon>
        <taxon>Actinomycetes</taxon>
        <taxon>Micrococcales</taxon>
        <taxon>Micrococcaceae</taxon>
        <taxon>Kocuria</taxon>
    </lineage>
</organism>
<dbReference type="RefSeq" id="WP_158034719.1">
    <property type="nucleotide sequence ID" value="NZ_ML708626.1"/>
</dbReference>
<evidence type="ECO:0000313" key="3">
    <source>
        <dbReference type="Proteomes" id="UP000325957"/>
    </source>
</evidence>
<dbReference type="InterPro" id="IPR024775">
    <property type="entry name" value="DinB-like"/>
</dbReference>
<dbReference type="InterPro" id="IPR034660">
    <property type="entry name" value="DinB/YfiT-like"/>
</dbReference>
<accession>A0A5J5KUT5</accession>
<dbReference type="SUPFAM" id="SSF109854">
    <property type="entry name" value="DinB/YfiT-like putative metalloenzymes"/>
    <property type="match status" value="1"/>
</dbReference>
<dbReference type="AlphaFoldDB" id="A0A5J5KUT5"/>
<proteinExistence type="predicted"/>
<reference evidence="2 3" key="1">
    <citation type="submission" date="2019-05" db="EMBL/GenBank/DDBJ databases">
        <title>Kocuria coralli sp. nov., a novel actinobacterium isolated from coral reef seawater.</title>
        <authorList>
            <person name="Li J."/>
        </authorList>
    </citation>
    <scope>NUCLEOTIDE SEQUENCE [LARGE SCALE GENOMIC DNA]</scope>
    <source>
        <strain evidence="2 3">SCSIO 13007</strain>
    </source>
</reference>
<dbReference type="EMBL" id="SZWF01000022">
    <property type="protein sequence ID" value="KAA9393282.1"/>
    <property type="molecule type" value="Genomic_DNA"/>
</dbReference>
<evidence type="ECO:0000313" key="2">
    <source>
        <dbReference type="EMBL" id="KAA9393282.1"/>
    </source>
</evidence>
<feature type="domain" description="DinB-like" evidence="1">
    <location>
        <begin position="13"/>
        <end position="160"/>
    </location>
</feature>
<protein>
    <submittedName>
        <fullName evidence="2">DinB family protein</fullName>
    </submittedName>
</protein>
<dbReference type="Gene3D" id="1.20.120.450">
    <property type="entry name" value="dinb family like domain"/>
    <property type="match status" value="1"/>
</dbReference>
<evidence type="ECO:0000259" key="1">
    <source>
        <dbReference type="Pfam" id="PF12867"/>
    </source>
</evidence>
<gene>
    <name evidence="2" type="ORF">FCK90_12910</name>
</gene>
<dbReference type="NCBIfam" id="NF047843">
    <property type="entry name" value="MST_Rv0443"/>
    <property type="match status" value="1"/>
</dbReference>
<sequence length="175" mass="18938">MTAAQELLTDAARRAPETARLVLDGLSHTAAHEPPGGIQNPVAWLIWHAARQQDVQVSQLAGTEQVWDQGDWAERTGVNRSSGDMGFGDSAEQATSFLAENPQELGGYLEATVQRTVAYIQTLDDESLAEVIDSSWDPPVTRGVRLVSTIDDAAQHLGQAAYARSLVEPGWKAPY</sequence>
<dbReference type="OrthoDB" id="2363925at2"/>
<comment type="caution">
    <text evidence="2">The sequence shown here is derived from an EMBL/GenBank/DDBJ whole genome shotgun (WGS) entry which is preliminary data.</text>
</comment>
<dbReference type="Proteomes" id="UP000325957">
    <property type="component" value="Unassembled WGS sequence"/>
</dbReference>